<dbReference type="GO" id="GO:0015562">
    <property type="term" value="F:efflux transmembrane transporter activity"/>
    <property type="evidence" value="ECO:0007669"/>
    <property type="project" value="InterPro"/>
</dbReference>
<dbReference type="InterPro" id="IPR003423">
    <property type="entry name" value="OMP_efflux"/>
</dbReference>
<dbReference type="InterPro" id="IPR010131">
    <property type="entry name" value="MdtP/NodT-like"/>
</dbReference>
<keyword evidence="2" id="KW-0732">Signal</keyword>
<protein>
    <submittedName>
        <fullName evidence="3">TolC family protein</fullName>
    </submittedName>
</protein>
<sequence length="469" mass="49304">MSRAPYFLGRAGALLALSCLAACSHAPQLARYQPPAQAGFVNAPDKAVTDEPVAEFWRRFEDEQLSSLVQRALKANTDVRTAAASLAEARAAGRFASADMWPSVNVGAGAARVRAKDSNGEPKTDNAYSVGLDVLWEVDVFGRLSGTRRAAQAGVLAGEAGYRAAQLSIAAEVARNYFNLRGLQEQLRVAVASLETQRAAQQLVEAREGAGRGTALDTERARALVNSTAATVPAIESALARTRYRLAVLCGLPPSGLDAELQVVRPLPGLRVVDLGGIGTPENLLRRRPDVQLAEAQLAAAAANAGVARSAWFPTITLGGTIGQNASHAADIGKGASYAYNLGAQLVWNLLDFGRIRASIAASDARADAAVANYERAVLAALEETEGAFIHYTRSQQQAALLYAAVMSSEQAALIARERFAVGMTDFLVVLDAERELLSARDRLAQAQAAAAGSLVVVYKALAGGWGGP</sequence>
<evidence type="ECO:0000256" key="1">
    <source>
        <dbReference type="ARBA" id="ARBA00007613"/>
    </source>
</evidence>
<keyword evidence="2" id="KW-0812">Transmembrane</keyword>
<gene>
    <name evidence="3" type="ORF">HHL21_20625</name>
</gene>
<dbReference type="RefSeq" id="WP_169469418.1">
    <property type="nucleotide sequence ID" value="NZ_JABBGG010000018.1"/>
</dbReference>
<reference evidence="3 4" key="1">
    <citation type="submission" date="2020-04" db="EMBL/GenBank/DDBJ databases">
        <title>Massilia sp. RP-1-19 isolated from soil.</title>
        <authorList>
            <person name="Dahal R.H."/>
        </authorList>
    </citation>
    <scope>NUCLEOTIDE SEQUENCE [LARGE SCALE GENOMIC DNA]</scope>
    <source>
        <strain evidence="3 4">RP-1-19</strain>
    </source>
</reference>
<keyword evidence="2" id="KW-0472">Membrane</keyword>
<keyword evidence="2" id="KW-1134">Transmembrane beta strand</keyword>
<organism evidence="3 4">
    <name type="scientific">Massilia polaris</name>
    <dbReference type="NCBI Taxonomy" id="2728846"/>
    <lineage>
        <taxon>Bacteria</taxon>
        <taxon>Pseudomonadati</taxon>
        <taxon>Pseudomonadota</taxon>
        <taxon>Betaproteobacteria</taxon>
        <taxon>Burkholderiales</taxon>
        <taxon>Oxalobacteraceae</taxon>
        <taxon>Telluria group</taxon>
        <taxon>Massilia</taxon>
    </lineage>
</organism>
<dbReference type="GO" id="GO:0005886">
    <property type="term" value="C:plasma membrane"/>
    <property type="evidence" value="ECO:0007669"/>
    <property type="project" value="UniProtKB-SubCell"/>
</dbReference>
<dbReference type="NCBIfam" id="TIGR01845">
    <property type="entry name" value="outer_NodT"/>
    <property type="match status" value="1"/>
</dbReference>
<feature type="chain" id="PRO_5033094037" evidence="2">
    <location>
        <begin position="22"/>
        <end position="469"/>
    </location>
</feature>
<comment type="similarity">
    <text evidence="1 2">Belongs to the outer membrane factor (OMF) (TC 1.B.17) family.</text>
</comment>
<dbReference type="PANTHER" id="PTHR30203:SF25">
    <property type="entry name" value="OUTER MEMBRANE PROTEIN-RELATED"/>
    <property type="match status" value="1"/>
</dbReference>
<evidence type="ECO:0000256" key="2">
    <source>
        <dbReference type="RuleBase" id="RU362097"/>
    </source>
</evidence>
<dbReference type="Gene3D" id="2.20.200.10">
    <property type="entry name" value="Outer membrane efflux proteins (OEP)"/>
    <property type="match status" value="1"/>
</dbReference>
<accession>A0A848HUS7</accession>
<keyword evidence="2" id="KW-0564">Palmitate</keyword>
<dbReference type="Proteomes" id="UP000583752">
    <property type="component" value="Unassembled WGS sequence"/>
</dbReference>
<proteinExistence type="inferred from homology"/>
<dbReference type="AlphaFoldDB" id="A0A848HUS7"/>
<dbReference type="Pfam" id="PF02321">
    <property type="entry name" value="OEP"/>
    <property type="match status" value="2"/>
</dbReference>
<name>A0A848HUS7_9BURK</name>
<feature type="signal peptide" evidence="2">
    <location>
        <begin position="1"/>
        <end position="21"/>
    </location>
</feature>
<keyword evidence="2" id="KW-0449">Lipoprotein</keyword>
<evidence type="ECO:0000313" key="4">
    <source>
        <dbReference type="Proteomes" id="UP000583752"/>
    </source>
</evidence>
<dbReference type="EMBL" id="JABBGG010000018">
    <property type="protein sequence ID" value="NML63451.1"/>
    <property type="molecule type" value="Genomic_DNA"/>
</dbReference>
<keyword evidence="4" id="KW-1185">Reference proteome</keyword>
<evidence type="ECO:0000313" key="3">
    <source>
        <dbReference type="EMBL" id="NML63451.1"/>
    </source>
</evidence>
<comment type="caution">
    <text evidence="3">The sequence shown here is derived from an EMBL/GenBank/DDBJ whole genome shotgun (WGS) entry which is preliminary data.</text>
</comment>
<dbReference type="SUPFAM" id="SSF56954">
    <property type="entry name" value="Outer membrane efflux proteins (OEP)"/>
    <property type="match status" value="1"/>
</dbReference>
<comment type="subcellular location">
    <subcellularLocation>
        <location evidence="2">Cell membrane</location>
        <topology evidence="2">Lipid-anchor</topology>
    </subcellularLocation>
</comment>
<dbReference type="Gene3D" id="1.20.1600.10">
    <property type="entry name" value="Outer membrane efflux proteins (OEP)"/>
    <property type="match status" value="1"/>
</dbReference>
<dbReference type="PANTHER" id="PTHR30203">
    <property type="entry name" value="OUTER MEMBRANE CATION EFFLUX PROTEIN"/>
    <property type="match status" value="1"/>
</dbReference>